<dbReference type="PANTHER" id="PTHR31751:SF42">
    <property type="entry name" value="PROTEIN CBG10204"/>
    <property type="match status" value="1"/>
</dbReference>
<accession>A0A6P8HWS8</accession>
<keyword evidence="1" id="KW-1185">Reference proteome</keyword>
<dbReference type="PANTHER" id="PTHR31751">
    <property type="entry name" value="SI:CH211-108C17.2-RELATED-RELATED"/>
    <property type="match status" value="1"/>
</dbReference>
<dbReference type="InParanoid" id="A0A6P8HWS8"/>
<evidence type="ECO:0000313" key="2">
    <source>
        <dbReference type="RefSeq" id="XP_031559838.1"/>
    </source>
</evidence>
<sequence length="355" mass="40911">MEPLAFRKCMESLVASGLAFDSLITDRHTSIAKFMRENFKNIKHYFDLWHLQKKVHKVLTKISKEKDGECLSDWIKPCENHLLWSATSTPSGDGELIWAKFVSFLSYIINKHSDLENDKFNECAHEELIGDRRWLEEDTPVYDKVCSVLTKPSLMKGIKKASPLAQTSCLEGFHSVVNQYAPKMTAYSYQGMYCRHIIAAVLFNYNLQRDVRHSEDGTEQVRIVYPKFKNGEATVRSVRVKPNHDYIEDIYTTFIETKQEKKLPAAVEELEAMTPAPMNTMLEKQSRNGALQLWKKRKSMVVQEVSGTEPVGEAVPVNRPVPAEKQPRRCRLCKNPMKNHKFVLDCPKNRRNTIT</sequence>
<protein>
    <submittedName>
        <fullName evidence="2">Uncharacterized protein LOC116296014</fullName>
    </submittedName>
</protein>
<dbReference type="OrthoDB" id="5986242at2759"/>
<organism evidence="1 2">
    <name type="scientific">Actinia tenebrosa</name>
    <name type="common">Australian red waratah sea anemone</name>
    <dbReference type="NCBI Taxonomy" id="6105"/>
    <lineage>
        <taxon>Eukaryota</taxon>
        <taxon>Metazoa</taxon>
        <taxon>Cnidaria</taxon>
        <taxon>Anthozoa</taxon>
        <taxon>Hexacorallia</taxon>
        <taxon>Actiniaria</taxon>
        <taxon>Actiniidae</taxon>
        <taxon>Actinia</taxon>
    </lineage>
</organism>
<gene>
    <name evidence="2" type="primary">LOC116296014</name>
</gene>
<proteinExistence type="predicted"/>
<dbReference type="GeneID" id="116296014"/>
<dbReference type="Proteomes" id="UP000515163">
    <property type="component" value="Unplaced"/>
</dbReference>
<dbReference type="KEGG" id="aten:116296014"/>
<dbReference type="AlphaFoldDB" id="A0A6P8HWS8"/>
<dbReference type="RefSeq" id="XP_031559838.1">
    <property type="nucleotide sequence ID" value="XM_031703978.1"/>
</dbReference>
<name>A0A6P8HWS8_ACTTE</name>
<reference evidence="2" key="1">
    <citation type="submission" date="2025-08" db="UniProtKB">
        <authorList>
            <consortium name="RefSeq"/>
        </authorList>
    </citation>
    <scope>IDENTIFICATION</scope>
</reference>
<evidence type="ECO:0000313" key="1">
    <source>
        <dbReference type="Proteomes" id="UP000515163"/>
    </source>
</evidence>